<proteinExistence type="predicted"/>
<evidence type="ECO:0000313" key="2">
    <source>
        <dbReference type="Proteomes" id="UP000189229"/>
    </source>
</evidence>
<gene>
    <name evidence="1" type="ORF">BZL30_7640</name>
</gene>
<protein>
    <submittedName>
        <fullName evidence="1">Uncharacterized protein</fullName>
    </submittedName>
</protein>
<dbReference type="EMBL" id="MVBM01000008">
    <property type="protein sequence ID" value="OOK67769.1"/>
    <property type="molecule type" value="Genomic_DNA"/>
</dbReference>
<name>A0A1V3WLB6_MYCKA</name>
<accession>A0A1V3WLB6</accession>
<organism evidence="1 2">
    <name type="scientific">Mycobacterium kansasii</name>
    <dbReference type="NCBI Taxonomy" id="1768"/>
    <lineage>
        <taxon>Bacteria</taxon>
        <taxon>Bacillati</taxon>
        <taxon>Actinomycetota</taxon>
        <taxon>Actinomycetes</taxon>
        <taxon>Mycobacteriales</taxon>
        <taxon>Mycobacteriaceae</taxon>
        <taxon>Mycobacterium</taxon>
    </lineage>
</organism>
<reference evidence="1 2" key="1">
    <citation type="submission" date="2017-02" db="EMBL/GenBank/DDBJ databases">
        <title>Complete genome sequences of Mycobacterium kansasii strains isolated from rhesus macaques.</title>
        <authorList>
            <person name="Panda A."/>
            <person name="Nagaraj S."/>
            <person name="Zhao X."/>
            <person name="Tettelin H."/>
            <person name="Detolla L.J."/>
        </authorList>
    </citation>
    <scope>NUCLEOTIDE SEQUENCE [LARGE SCALE GENOMIC DNA]</scope>
    <source>
        <strain evidence="1 2">11-3813</strain>
    </source>
</reference>
<evidence type="ECO:0000313" key="1">
    <source>
        <dbReference type="EMBL" id="OOK67769.1"/>
    </source>
</evidence>
<sequence>MSTPSVATLVHRLAGCPDDFLAPPLIGDRGVVAVAAVLGDTLASLGAALPDDWLAVLTPGQTDAATENWLRACLVSCWLASDESARSLLSGPLFWGCWVRSCGQWPPWCAPNCWCAIPTGVRNSPVWCSAARGGARRRNR</sequence>
<dbReference type="AlphaFoldDB" id="A0A1V3WLB6"/>
<comment type="caution">
    <text evidence="1">The sequence shown here is derived from an EMBL/GenBank/DDBJ whole genome shotgun (WGS) entry which is preliminary data.</text>
</comment>
<dbReference type="Proteomes" id="UP000189229">
    <property type="component" value="Unassembled WGS sequence"/>
</dbReference>